<dbReference type="CDD" id="cd02953">
    <property type="entry name" value="DsbDgamma"/>
    <property type="match status" value="1"/>
</dbReference>
<organism evidence="11 12">
    <name type="scientific">Silvimonas iriomotensis</name>
    <dbReference type="NCBI Taxonomy" id="449662"/>
    <lineage>
        <taxon>Bacteria</taxon>
        <taxon>Pseudomonadati</taxon>
        <taxon>Pseudomonadota</taxon>
        <taxon>Betaproteobacteria</taxon>
        <taxon>Neisseriales</taxon>
        <taxon>Chitinibacteraceae</taxon>
        <taxon>Silvimonas</taxon>
    </lineage>
</organism>
<evidence type="ECO:0000256" key="7">
    <source>
        <dbReference type="ARBA" id="ARBA00023284"/>
    </source>
</evidence>
<proteinExistence type="predicted"/>
<dbReference type="InterPro" id="IPR003834">
    <property type="entry name" value="Cyt_c_assmbl_TM_dom"/>
</dbReference>
<keyword evidence="9" id="KW-0732">Signal</keyword>
<keyword evidence="4" id="KW-0201">Cytochrome c-type biogenesis</keyword>
<evidence type="ECO:0000256" key="3">
    <source>
        <dbReference type="ARBA" id="ARBA00022692"/>
    </source>
</evidence>
<dbReference type="Pfam" id="PF13899">
    <property type="entry name" value="Thioredoxin_7"/>
    <property type="match status" value="1"/>
</dbReference>
<feature type="transmembrane region" description="Helical" evidence="8">
    <location>
        <begin position="316"/>
        <end position="342"/>
    </location>
</feature>
<evidence type="ECO:0000256" key="9">
    <source>
        <dbReference type="SAM" id="SignalP"/>
    </source>
</evidence>
<comment type="caution">
    <text evidence="11">The sequence shown here is derived from an EMBL/GenBank/DDBJ whole genome shotgun (WGS) entry which is preliminary data.</text>
</comment>
<dbReference type="PROSITE" id="PS00194">
    <property type="entry name" value="THIOREDOXIN_1"/>
    <property type="match status" value="1"/>
</dbReference>
<gene>
    <name evidence="11" type="ORF">GCM10010970_28210</name>
</gene>
<evidence type="ECO:0000256" key="2">
    <source>
        <dbReference type="ARBA" id="ARBA00022475"/>
    </source>
</evidence>
<feature type="transmembrane region" description="Helical" evidence="8">
    <location>
        <begin position="354"/>
        <end position="378"/>
    </location>
</feature>
<name>A0ABQ2PBU8_9NEIS</name>
<evidence type="ECO:0000313" key="12">
    <source>
        <dbReference type="Proteomes" id="UP000637267"/>
    </source>
</evidence>
<feature type="signal peptide" evidence="9">
    <location>
        <begin position="1"/>
        <end position="27"/>
    </location>
</feature>
<sequence>MRHLFARSFVTACLALWCLVAAQSALAVDEKDLLPPSEAFKASVETIDANTLNVHFTVAEGYYLYRERISFSTQPAQPLTPAFPQGKQKNDPNFGKVEIYPHSIDVRVTSSQPWPAAPHLTVRMQGCAEAGVCYPPQTVQLTPPADGASHMDKPGQDGVKQLFGATTAGTAVAANDVGSDGGTSGFFRSSLAATVGLFFLAGIGLSLTACMYPLLPIVSGIVIGQNKSRWQAFGLTFVYVQGIALTYTMVGIAAASTGTLLTVQLQSSLTIVIITLFFVAMAASMFGLFELQMPGGFQSRVNDLANRLPGGKLAPVFVMGILSALLVGACMAPPLFGALAYMARTGDLALGGGALYALGLGTGVPLLLIGAFGATVLPRLSGKAMTNVKRVFGVILLGTAVWVSHPLWYKPDTAGFQKVATEAELDAAVAAAHGKPVLLDFYADWCVSCLEFNRNVLPDPAVKAQLANYVLLQADVTRNTADDAALLKRFGLYGPPAMLFYNRDGQLQKRRVVGDPTAAEFAGILQQLVQGNTLQ</sequence>
<evidence type="ECO:0000256" key="4">
    <source>
        <dbReference type="ARBA" id="ARBA00022748"/>
    </source>
</evidence>
<evidence type="ECO:0000256" key="5">
    <source>
        <dbReference type="ARBA" id="ARBA00022989"/>
    </source>
</evidence>
<evidence type="ECO:0000256" key="8">
    <source>
        <dbReference type="SAM" id="Phobius"/>
    </source>
</evidence>
<keyword evidence="7" id="KW-0676">Redox-active center</keyword>
<dbReference type="Gene3D" id="3.40.30.10">
    <property type="entry name" value="Glutaredoxin"/>
    <property type="match status" value="1"/>
</dbReference>
<dbReference type="InterPro" id="IPR036929">
    <property type="entry name" value="DsbDN_sf"/>
</dbReference>
<evidence type="ECO:0000313" key="11">
    <source>
        <dbReference type="EMBL" id="GGP22821.1"/>
    </source>
</evidence>
<feature type="chain" id="PRO_5046259048" description="Thioredoxin domain-containing protein" evidence="9">
    <location>
        <begin position="28"/>
        <end position="535"/>
    </location>
</feature>
<dbReference type="SUPFAM" id="SSF74863">
    <property type="entry name" value="Thiol:disulfide interchange protein DsbD, N-terminal domain (DsbD-alpha)"/>
    <property type="match status" value="1"/>
</dbReference>
<dbReference type="Gene3D" id="2.60.40.1250">
    <property type="entry name" value="Thiol:disulfide interchange protein DsbD, N-terminal domain"/>
    <property type="match status" value="1"/>
</dbReference>
<dbReference type="RefSeq" id="WP_188704992.1">
    <property type="nucleotide sequence ID" value="NZ_BMLX01000003.1"/>
</dbReference>
<keyword evidence="2" id="KW-1003">Cell membrane</keyword>
<comment type="subcellular location">
    <subcellularLocation>
        <location evidence="1">Cell membrane</location>
        <topology evidence="1">Multi-pass membrane protein</topology>
    </subcellularLocation>
</comment>
<dbReference type="NCBIfam" id="NF001419">
    <property type="entry name" value="PRK00293.1"/>
    <property type="match status" value="1"/>
</dbReference>
<dbReference type="EMBL" id="BMLX01000003">
    <property type="protein sequence ID" value="GGP22821.1"/>
    <property type="molecule type" value="Genomic_DNA"/>
</dbReference>
<dbReference type="InterPro" id="IPR035671">
    <property type="entry name" value="DsbD_gamma"/>
</dbReference>
<feature type="transmembrane region" description="Helical" evidence="8">
    <location>
        <begin position="197"/>
        <end position="223"/>
    </location>
</feature>
<keyword evidence="12" id="KW-1185">Reference proteome</keyword>
<dbReference type="Pfam" id="PF11412">
    <property type="entry name" value="DsbD_N"/>
    <property type="match status" value="1"/>
</dbReference>
<dbReference type="PANTHER" id="PTHR32234">
    <property type="entry name" value="THIOL:DISULFIDE INTERCHANGE PROTEIN DSBD"/>
    <property type="match status" value="1"/>
</dbReference>
<feature type="transmembrane region" description="Helical" evidence="8">
    <location>
        <begin position="235"/>
        <end position="256"/>
    </location>
</feature>
<dbReference type="InterPro" id="IPR028250">
    <property type="entry name" value="DsbDN"/>
</dbReference>
<protein>
    <recommendedName>
        <fullName evidence="10">Thioredoxin domain-containing protein</fullName>
    </recommendedName>
</protein>
<dbReference type="InterPro" id="IPR013766">
    <property type="entry name" value="Thioredoxin_domain"/>
</dbReference>
<keyword evidence="5 8" id="KW-1133">Transmembrane helix</keyword>
<keyword evidence="3 8" id="KW-0812">Transmembrane</keyword>
<evidence type="ECO:0000256" key="1">
    <source>
        <dbReference type="ARBA" id="ARBA00004651"/>
    </source>
</evidence>
<dbReference type="PROSITE" id="PS51352">
    <property type="entry name" value="THIOREDOXIN_2"/>
    <property type="match status" value="1"/>
</dbReference>
<dbReference type="Pfam" id="PF02683">
    <property type="entry name" value="DsbD_TM"/>
    <property type="match status" value="1"/>
</dbReference>
<reference evidence="12" key="1">
    <citation type="journal article" date="2019" name="Int. J. Syst. Evol. Microbiol.">
        <title>The Global Catalogue of Microorganisms (GCM) 10K type strain sequencing project: providing services to taxonomists for standard genome sequencing and annotation.</title>
        <authorList>
            <consortium name="The Broad Institute Genomics Platform"/>
            <consortium name="The Broad Institute Genome Sequencing Center for Infectious Disease"/>
            <person name="Wu L."/>
            <person name="Ma J."/>
        </authorList>
    </citation>
    <scope>NUCLEOTIDE SEQUENCE [LARGE SCALE GENOMIC DNA]</scope>
    <source>
        <strain evidence="12">CGMCC 1.8859</strain>
    </source>
</reference>
<evidence type="ECO:0000256" key="6">
    <source>
        <dbReference type="ARBA" id="ARBA00023136"/>
    </source>
</evidence>
<keyword evidence="6 8" id="KW-0472">Membrane</keyword>
<feature type="transmembrane region" description="Helical" evidence="8">
    <location>
        <begin position="390"/>
        <end position="409"/>
    </location>
</feature>
<dbReference type="InterPro" id="IPR036249">
    <property type="entry name" value="Thioredoxin-like_sf"/>
</dbReference>
<dbReference type="InterPro" id="IPR017937">
    <property type="entry name" value="Thioredoxin_CS"/>
</dbReference>
<accession>A0ABQ2PBU8</accession>
<dbReference type="Proteomes" id="UP000637267">
    <property type="component" value="Unassembled WGS sequence"/>
</dbReference>
<dbReference type="PANTHER" id="PTHR32234:SF0">
    <property type="entry name" value="THIOL:DISULFIDE INTERCHANGE PROTEIN DSBD"/>
    <property type="match status" value="1"/>
</dbReference>
<feature type="domain" description="Thioredoxin" evidence="10">
    <location>
        <begin position="404"/>
        <end position="530"/>
    </location>
</feature>
<dbReference type="SUPFAM" id="SSF52833">
    <property type="entry name" value="Thioredoxin-like"/>
    <property type="match status" value="1"/>
</dbReference>
<feature type="transmembrane region" description="Helical" evidence="8">
    <location>
        <begin position="268"/>
        <end position="289"/>
    </location>
</feature>
<evidence type="ECO:0000259" key="10">
    <source>
        <dbReference type="PROSITE" id="PS51352"/>
    </source>
</evidence>